<keyword evidence="8" id="KW-1185">Reference proteome</keyword>
<sequence length="119" mass="13778">MAKIRQETEAAIHEANARLNQAERDRAQVLHLQNTFRLSWVPDELVNCCSNYKCRAPFTQTRRRHHCRCCGRVFCHNCTDQSAPIPAFGYNQNVRVCNPCFALLDEMFCEEPIAYTDPT</sequence>
<dbReference type="PANTHER" id="PTHR46465:SF2">
    <property type="entry name" value="LATERAL SIGNALING TARGET PROTEIN 2 HOMOLOG"/>
    <property type="match status" value="1"/>
</dbReference>
<dbReference type="InterPro" id="IPR051118">
    <property type="entry name" value="LST-2"/>
</dbReference>
<reference evidence="7 8" key="1">
    <citation type="submission" date="2022-05" db="EMBL/GenBank/DDBJ databases">
        <authorList>
            <consortium name="Genoscope - CEA"/>
            <person name="William W."/>
        </authorList>
    </citation>
    <scope>NUCLEOTIDE SEQUENCE [LARGE SCALE GENOMIC DNA]</scope>
</reference>
<keyword evidence="1" id="KW-0479">Metal-binding</keyword>
<protein>
    <recommendedName>
        <fullName evidence="6">FYVE-type domain-containing protein</fullName>
    </recommendedName>
</protein>
<proteinExistence type="predicted"/>
<dbReference type="PROSITE" id="PS50178">
    <property type="entry name" value="ZF_FYVE"/>
    <property type="match status" value="1"/>
</dbReference>
<comment type="caution">
    <text evidence="7">The sequence shown here is derived from an EMBL/GenBank/DDBJ whole genome shotgun (WGS) entry which is preliminary data.</text>
</comment>
<dbReference type="Gene3D" id="3.30.40.10">
    <property type="entry name" value="Zinc/RING finger domain, C3HC4 (zinc finger)"/>
    <property type="match status" value="1"/>
</dbReference>
<keyword evidence="5" id="KW-0175">Coiled coil</keyword>
<dbReference type="InterPro" id="IPR017455">
    <property type="entry name" value="Znf_FYVE-rel"/>
</dbReference>
<dbReference type="SMART" id="SM00064">
    <property type="entry name" value="FYVE"/>
    <property type="match status" value="1"/>
</dbReference>
<dbReference type="Proteomes" id="UP001159427">
    <property type="component" value="Unassembled WGS sequence"/>
</dbReference>
<dbReference type="InterPro" id="IPR000306">
    <property type="entry name" value="Znf_FYVE"/>
</dbReference>
<dbReference type="SUPFAM" id="SSF57903">
    <property type="entry name" value="FYVE/PHD zinc finger"/>
    <property type="match status" value="1"/>
</dbReference>
<evidence type="ECO:0000256" key="5">
    <source>
        <dbReference type="SAM" id="Coils"/>
    </source>
</evidence>
<evidence type="ECO:0000313" key="7">
    <source>
        <dbReference type="EMBL" id="CAH3194815.1"/>
    </source>
</evidence>
<accession>A0ABN8STB8</accession>
<dbReference type="PANTHER" id="PTHR46465">
    <property type="entry name" value="LATERAL SIGNALING TARGET PROTEIN 2 HOMOLOG"/>
    <property type="match status" value="1"/>
</dbReference>
<keyword evidence="3" id="KW-0862">Zinc</keyword>
<evidence type="ECO:0000256" key="3">
    <source>
        <dbReference type="ARBA" id="ARBA00022833"/>
    </source>
</evidence>
<evidence type="ECO:0000259" key="6">
    <source>
        <dbReference type="PROSITE" id="PS50178"/>
    </source>
</evidence>
<evidence type="ECO:0000256" key="1">
    <source>
        <dbReference type="ARBA" id="ARBA00022723"/>
    </source>
</evidence>
<organism evidence="7 8">
    <name type="scientific">Porites evermanni</name>
    <dbReference type="NCBI Taxonomy" id="104178"/>
    <lineage>
        <taxon>Eukaryota</taxon>
        <taxon>Metazoa</taxon>
        <taxon>Cnidaria</taxon>
        <taxon>Anthozoa</taxon>
        <taxon>Hexacorallia</taxon>
        <taxon>Scleractinia</taxon>
        <taxon>Fungiina</taxon>
        <taxon>Poritidae</taxon>
        <taxon>Porites</taxon>
    </lineage>
</organism>
<feature type="coiled-coil region" evidence="5">
    <location>
        <begin position="5"/>
        <end position="32"/>
    </location>
</feature>
<dbReference type="InterPro" id="IPR013083">
    <property type="entry name" value="Znf_RING/FYVE/PHD"/>
</dbReference>
<evidence type="ECO:0000256" key="2">
    <source>
        <dbReference type="ARBA" id="ARBA00022771"/>
    </source>
</evidence>
<keyword evidence="2 4" id="KW-0863">Zinc-finger</keyword>
<dbReference type="EMBL" id="CALNXI010003988">
    <property type="protein sequence ID" value="CAH3194815.1"/>
    <property type="molecule type" value="Genomic_DNA"/>
</dbReference>
<feature type="domain" description="FYVE-type" evidence="6">
    <location>
        <begin position="54"/>
        <end position="105"/>
    </location>
</feature>
<dbReference type="Pfam" id="PF01363">
    <property type="entry name" value="FYVE"/>
    <property type="match status" value="1"/>
</dbReference>
<evidence type="ECO:0000256" key="4">
    <source>
        <dbReference type="PROSITE-ProRule" id="PRU00091"/>
    </source>
</evidence>
<name>A0ABN8STB8_9CNID</name>
<dbReference type="InterPro" id="IPR011011">
    <property type="entry name" value="Znf_FYVE_PHD"/>
</dbReference>
<gene>
    <name evidence="7" type="ORF">PEVE_00028638</name>
</gene>
<evidence type="ECO:0000313" key="8">
    <source>
        <dbReference type="Proteomes" id="UP001159427"/>
    </source>
</evidence>